<dbReference type="EMBL" id="MDLC01000018">
    <property type="protein sequence ID" value="ODS23896.1"/>
    <property type="molecule type" value="Genomic_DNA"/>
</dbReference>
<evidence type="ECO:0000259" key="3">
    <source>
        <dbReference type="Pfam" id="PF13116"/>
    </source>
</evidence>
<reference evidence="4 5" key="1">
    <citation type="journal article" date="2016" name="Appl. Environ. Microbiol.">
        <title>Lack of Overt Genome Reduction in the Bryostatin-Producing Bryozoan Symbiont "Candidatus Endobugula sertula".</title>
        <authorList>
            <person name="Miller I.J."/>
            <person name="Vanee N."/>
            <person name="Fong S.S."/>
            <person name="Lim-Fong G.E."/>
            <person name="Kwan J.C."/>
        </authorList>
    </citation>
    <scope>NUCLEOTIDE SEQUENCE [LARGE SCALE GENOMIC DNA]</scope>
    <source>
        <strain evidence="4">AB1-4</strain>
    </source>
</reference>
<accession>A0A1D2QQN7</accession>
<feature type="domain" description="YhdP central" evidence="3">
    <location>
        <begin position="8"/>
        <end position="1285"/>
    </location>
</feature>
<name>A0A1D2QQN7_9GAMM</name>
<dbReference type="Proteomes" id="UP000242502">
    <property type="component" value="Unassembled WGS sequence"/>
</dbReference>
<dbReference type="Pfam" id="PF13116">
    <property type="entry name" value="YhdP"/>
    <property type="match status" value="1"/>
</dbReference>
<feature type="region of interest" description="Disordered" evidence="1">
    <location>
        <begin position="1297"/>
        <end position="1319"/>
    </location>
</feature>
<feature type="transmembrane region" description="Helical" evidence="2">
    <location>
        <begin position="15"/>
        <end position="37"/>
    </location>
</feature>
<organism evidence="4 5">
    <name type="scientific">Candidatus Endobugula sertula</name>
    <name type="common">Bugula neritina bacterial symbiont</name>
    <dbReference type="NCBI Taxonomy" id="62101"/>
    <lineage>
        <taxon>Bacteria</taxon>
        <taxon>Pseudomonadati</taxon>
        <taxon>Pseudomonadota</taxon>
        <taxon>Gammaproteobacteria</taxon>
        <taxon>Cellvibrionales</taxon>
        <taxon>Cellvibrionaceae</taxon>
        <taxon>Candidatus Endobugula</taxon>
    </lineage>
</organism>
<evidence type="ECO:0000313" key="5">
    <source>
        <dbReference type="Proteomes" id="UP000242502"/>
    </source>
</evidence>
<dbReference type="InterPro" id="IPR025263">
    <property type="entry name" value="YhdP_central"/>
</dbReference>
<proteinExistence type="predicted"/>
<dbReference type="InterPro" id="IPR011836">
    <property type="entry name" value="YhdP"/>
</dbReference>
<protein>
    <recommendedName>
        <fullName evidence="3">YhdP central domain-containing protein</fullName>
    </recommendedName>
</protein>
<sequence length="1319" mass="146965">MLYMRNLLTHSLRRYYYIFAAFIILAAILLQSARILVPHISTLHSSIEQFLSKEFDAEVSLGNIDASWYGLYPRVVVDHLLMTNSENAHLLSVKKADFSLDILHSLVNFQWTWKQVVFHEVYLNVQQSTDGSWKIAGFSTHNNKVTSWNYHSPIELFNITPQVDIRHITAQVTFVNQKTIIVSVPSIQIENAEDFHRLKASAQVGETKVLSLTLERKDTDKEDDHYAVGFVQLNQFPLDHIIHPLLNSELGLANQASTLPKLHQQSSIDLSLWFNFDHKGSFDVVGHVTPLVLQGLPFIKGGRLSLTAQADISGNYEFGRGWNLGLRNVVVDDSQTITQLQLSGTESNPVQLAVDRIALQSWSQWLGSKLIKATSVKSLITKLDLQGELENILISFPDADLQQTKITANANAVSAKLMDKSFGLGNISGYLESQLSDGFLNLSGQNFSLFPSTIYREPIHFDQVNGQIAWQWKPETNSIVINSNAIDFSGDFGLGTGYFLLDIPWKLGSTRWNDLQMQVGVRDGSSEHYQPLIPDKVPKQLMDWLTDSIQSGSIPQAGLIYRSSSSEKHTQTLQLFLDVEQLELQSKGWPSLTNTQAKISIDNQYIEAVATKAQILGENINRLSFVWPGDGAGMLKMHASSQIAAESGLRLLKESVLKNKVGDTFDTWSITGDIRVDASIDIPVLKRVSKTSLQQSVNIQLLENNIQLPEQKLTLESVIGQVNFSNEKGVYADSLRGVVFDRSLEFSLQQEKRGQSRERVLIKGKGSVEAVKLANWLSSPELLMVEGVIPYTFEILSQPVKNNKGLIIKAQSNLLGTVINMPAPFLKKKNQEMPLHVLARLNGKDSQYEISLGQNITASVALTGTGRSGFLAINRKAGSVPENTFLLFASLDRVNVDQWAAALEEYHNKKSQFPISRRQSIPLDYDIDVQTLSYKEEILKNLTVRGSHSGGVWTATVDSQRIQGNIQVDDTFSTPIKMDLNYLHIVNDNSGNADALLVDPWADVDFSVIKPIEVSIKQLHYKDKPLKNVSFLIEAGDYDVVVKNIKADLGGLSLAGMKVEGEAETGAMLSWSKKDNQWQSQFTGRLSGGDIRSLFDDWHLSPVVESGSTEIDMRVSWLGTPAFFSVGRLMGDVKFSMEDGIFLKNKQPVTTDVLRLLSLMNFNTWARRLRLDFSDLYKKGIVFDRMGSRLDFNNGKIYFREPLYVQSPSSEFTLAGAIDYTEKNINAVLITTLPISGNLAFVTAFASGFSAAVGVYLVGKIFKPQVDRVSSLNYTIKGGWEKPKVTFVGLFGDRNNPSGAASDTVERLIDEPRPQKNGD</sequence>
<evidence type="ECO:0000256" key="2">
    <source>
        <dbReference type="SAM" id="Phobius"/>
    </source>
</evidence>
<comment type="caution">
    <text evidence="4">The sequence shown here is derived from an EMBL/GenBank/DDBJ whole genome shotgun (WGS) entry which is preliminary data.</text>
</comment>
<keyword evidence="2" id="KW-0472">Membrane</keyword>
<keyword evidence="2" id="KW-0812">Transmembrane</keyword>
<feature type="transmembrane region" description="Helical" evidence="2">
    <location>
        <begin position="1239"/>
        <end position="1258"/>
    </location>
</feature>
<feature type="compositionally biased region" description="Basic and acidic residues" evidence="1">
    <location>
        <begin position="1304"/>
        <end position="1319"/>
    </location>
</feature>
<evidence type="ECO:0000313" key="4">
    <source>
        <dbReference type="EMBL" id="ODS23896.1"/>
    </source>
</evidence>
<evidence type="ECO:0000256" key="1">
    <source>
        <dbReference type="SAM" id="MobiDB-lite"/>
    </source>
</evidence>
<gene>
    <name evidence="4" type="ORF">AB835_06605</name>
</gene>
<dbReference type="STRING" id="62101.AB835_06605"/>
<dbReference type="PANTHER" id="PTHR38690">
    <property type="entry name" value="PROTEASE-RELATED"/>
    <property type="match status" value="1"/>
</dbReference>
<keyword evidence="2" id="KW-1133">Transmembrane helix</keyword>
<dbReference type="PANTHER" id="PTHR38690:SF1">
    <property type="entry name" value="PROTEASE"/>
    <property type="match status" value="1"/>
</dbReference>